<feature type="transmembrane region" description="Helical" evidence="2">
    <location>
        <begin position="110"/>
        <end position="132"/>
    </location>
</feature>
<feature type="region of interest" description="Disordered" evidence="1">
    <location>
        <begin position="350"/>
        <end position="373"/>
    </location>
</feature>
<keyword evidence="2" id="KW-0812">Transmembrane</keyword>
<keyword evidence="4" id="KW-1185">Reference proteome</keyword>
<reference evidence="3" key="1">
    <citation type="submission" date="2020-05" db="EMBL/GenBank/DDBJ databases">
        <title>Mycena genomes resolve the evolution of fungal bioluminescence.</title>
        <authorList>
            <person name="Tsai I.J."/>
        </authorList>
    </citation>
    <scope>NUCLEOTIDE SEQUENCE</scope>
    <source>
        <strain evidence="3">160909Yilan</strain>
    </source>
</reference>
<name>A0A8H6Z9R7_9AGAR</name>
<feature type="transmembrane region" description="Helical" evidence="2">
    <location>
        <begin position="78"/>
        <end position="98"/>
    </location>
</feature>
<sequence>MHSVSTLTEITLTERQQTNPEQNFSALPCFLCLVLNISERRQFLRANPPSVHDPPTSRTFRMGDQVFPLERSWYIGNAFFAILYGLQLSMFFQSVYYINAGTGSHKSKMFYTGFSTVLTALITIALSCNLWFGEAMWIEHRDVDGGPVAFFSDNIAAWYNTLGTTADVSANVLGDGLMLYRCHVFWGHSRLAMAFPTLLYLSSVAMGITTTIQSGLPGGDLFKGTTVNFGIPWIVLTIVFNIVVTAMITIRILSVHSKVNRVVGKEMRKRYTGLVSILIESAIPFTLLGVCYLATYIREISESLAFADIWGAFVALSPQAIILRVAMGGAWNHETFNRLESGMEMSVLDHNNNNTNNVELEPDTKSRASSSHV</sequence>
<dbReference type="AlphaFoldDB" id="A0A8H6Z9R7"/>
<protein>
    <submittedName>
        <fullName evidence="3">Uncharacterized protein</fullName>
    </submittedName>
</protein>
<evidence type="ECO:0000313" key="3">
    <source>
        <dbReference type="EMBL" id="KAF7375123.1"/>
    </source>
</evidence>
<feature type="transmembrane region" description="Helical" evidence="2">
    <location>
        <begin position="309"/>
        <end position="331"/>
    </location>
</feature>
<dbReference type="OrthoDB" id="3351617at2759"/>
<evidence type="ECO:0000256" key="2">
    <source>
        <dbReference type="SAM" id="Phobius"/>
    </source>
</evidence>
<organism evidence="3 4">
    <name type="scientific">Mycena sanguinolenta</name>
    <dbReference type="NCBI Taxonomy" id="230812"/>
    <lineage>
        <taxon>Eukaryota</taxon>
        <taxon>Fungi</taxon>
        <taxon>Dikarya</taxon>
        <taxon>Basidiomycota</taxon>
        <taxon>Agaricomycotina</taxon>
        <taxon>Agaricomycetes</taxon>
        <taxon>Agaricomycetidae</taxon>
        <taxon>Agaricales</taxon>
        <taxon>Marasmiineae</taxon>
        <taxon>Mycenaceae</taxon>
        <taxon>Mycena</taxon>
    </lineage>
</organism>
<evidence type="ECO:0000256" key="1">
    <source>
        <dbReference type="SAM" id="MobiDB-lite"/>
    </source>
</evidence>
<comment type="caution">
    <text evidence="3">The sequence shown here is derived from an EMBL/GenBank/DDBJ whole genome shotgun (WGS) entry which is preliminary data.</text>
</comment>
<proteinExistence type="predicted"/>
<keyword evidence="2" id="KW-1133">Transmembrane helix</keyword>
<keyword evidence="2" id="KW-0472">Membrane</keyword>
<feature type="transmembrane region" description="Helical" evidence="2">
    <location>
        <begin position="274"/>
        <end position="297"/>
    </location>
</feature>
<dbReference type="EMBL" id="JACAZH010000002">
    <property type="protein sequence ID" value="KAF7375123.1"/>
    <property type="molecule type" value="Genomic_DNA"/>
</dbReference>
<feature type="transmembrane region" description="Helical" evidence="2">
    <location>
        <begin position="230"/>
        <end position="253"/>
    </location>
</feature>
<dbReference type="Proteomes" id="UP000623467">
    <property type="component" value="Unassembled WGS sequence"/>
</dbReference>
<feature type="transmembrane region" description="Helical" evidence="2">
    <location>
        <begin position="191"/>
        <end position="210"/>
    </location>
</feature>
<accession>A0A8H6Z9R7</accession>
<gene>
    <name evidence="3" type="ORF">MSAN_00398700</name>
</gene>
<evidence type="ECO:0000313" key="4">
    <source>
        <dbReference type="Proteomes" id="UP000623467"/>
    </source>
</evidence>